<dbReference type="SUPFAM" id="SSF54768">
    <property type="entry name" value="dsRNA-binding domain-like"/>
    <property type="match status" value="1"/>
</dbReference>
<dbReference type="PROSITE" id="PS51257">
    <property type="entry name" value="PROKAR_LIPOPROTEIN"/>
    <property type="match status" value="1"/>
</dbReference>
<dbReference type="CDD" id="cd00048">
    <property type="entry name" value="DSRM_SF"/>
    <property type="match status" value="1"/>
</dbReference>
<gene>
    <name evidence="2" type="ORF">K491DRAFT_692281</name>
</gene>
<keyword evidence="1" id="KW-1133">Transmembrane helix</keyword>
<evidence type="ECO:0008006" key="4">
    <source>
        <dbReference type="Google" id="ProtNLM"/>
    </source>
</evidence>
<keyword evidence="1" id="KW-0812">Transmembrane</keyword>
<sequence>MTTKSPTLEDVLLQGFQYGNPSSSACCCRLIAHVSMRSFAPATAYFHHRSPRLADSGDMQERMIDMPFRIEPRVPASWVVPSSLQQRTLLASSPPISIGLIVLFLFILISRLAWWSHAFLRTEQHLLHSRAMSGARRETWSKRLRDHCAVRRLGEPTWQDVSDRRGGRTAWSSIVAINGTHYSARFFYDGSKQEAAREDAAEMALRALTNTIEGTQEPPPASYYARG</sequence>
<dbReference type="PANTHER" id="PTHR42030">
    <property type="entry name" value="DRBM DOMAIN-CONTAINING PROTEIN"/>
    <property type="match status" value="1"/>
</dbReference>
<dbReference type="OrthoDB" id="5418749at2759"/>
<organism evidence="2 3">
    <name type="scientific">Lophiostoma macrostomum CBS 122681</name>
    <dbReference type="NCBI Taxonomy" id="1314788"/>
    <lineage>
        <taxon>Eukaryota</taxon>
        <taxon>Fungi</taxon>
        <taxon>Dikarya</taxon>
        <taxon>Ascomycota</taxon>
        <taxon>Pezizomycotina</taxon>
        <taxon>Dothideomycetes</taxon>
        <taxon>Pleosporomycetidae</taxon>
        <taxon>Pleosporales</taxon>
        <taxon>Lophiostomataceae</taxon>
        <taxon>Lophiostoma</taxon>
    </lineage>
</organism>
<protein>
    <recommendedName>
        <fullName evidence="4">DRBM domain-containing protein</fullName>
    </recommendedName>
</protein>
<dbReference type="PANTHER" id="PTHR42030:SF1">
    <property type="entry name" value="DRBM DOMAIN-CONTAINING PROTEIN"/>
    <property type="match status" value="1"/>
</dbReference>
<evidence type="ECO:0000313" key="2">
    <source>
        <dbReference type="EMBL" id="KAF2656080.1"/>
    </source>
</evidence>
<dbReference type="EMBL" id="MU004340">
    <property type="protein sequence ID" value="KAF2656080.1"/>
    <property type="molecule type" value="Genomic_DNA"/>
</dbReference>
<proteinExistence type="predicted"/>
<evidence type="ECO:0000256" key="1">
    <source>
        <dbReference type="SAM" id="Phobius"/>
    </source>
</evidence>
<evidence type="ECO:0000313" key="3">
    <source>
        <dbReference type="Proteomes" id="UP000799324"/>
    </source>
</evidence>
<feature type="transmembrane region" description="Helical" evidence="1">
    <location>
        <begin position="96"/>
        <end position="114"/>
    </location>
</feature>
<keyword evidence="1" id="KW-0472">Membrane</keyword>
<dbReference type="Proteomes" id="UP000799324">
    <property type="component" value="Unassembled WGS sequence"/>
</dbReference>
<dbReference type="AlphaFoldDB" id="A0A6A6T8F9"/>
<name>A0A6A6T8F9_9PLEO</name>
<accession>A0A6A6T8F9</accession>
<keyword evidence="3" id="KW-1185">Reference proteome</keyword>
<reference evidence="2" key="1">
    <citation type="journal article" date="2020" name="Stud. Mycol.">
        <title>101 Dothideomycetes genomes: a test case for predicting lifestyles and emergence of pathogens.</title>
        <authorList>
            <person name="Haridas S."/>
            <person name="Albert R."/>
            <person name="Binder M."/>
            <person name="Bloem J."/>
            <person name="Labutti K."/>
            <person name="Salamov A."/>
            <person name="Andreopoulos B."/>
            <person name="Baker S."/>
            <person name="Barry K."/>
            <person name="Bills G."/>
            <person name="Bluhm B."/>
            <person name="Cannon C."/>
            <person name="Castanera R."/>
            <person name="Culley D."/>
            <person name="Daum C."/>
            <person name="Ezra D."/>
            <person name="Gonzalez J."/>
            <person name="Henrissat B."/>
            <person name="Kuo A."/>
            <person name="Liang C."/>
            <person name="Lipzen A."/>
            <person name="Lutzoni F."/>
            <person name="Magnuson J."/>
            <person name="Mondo S."/>
            <person name="Nolan M."/>
            <person name="Ohm R."/>
            <person name="Pangilinan J."/>
            <person name="Park H.-J."/>
            <person name="Ramirez L."/>
            <person name="Alfaro M."/>
            <person name="Sun H."/>
            <person name="Tritt A."/>
            <person name="Yoshinaga Y."/>
            <person name="Zwiers L.-H."/>
            <person name="Turgeon B."/>
            <person name="Goodwin S."/>
            <person name="Spatafora J."/>
            <person name="Crous P."/>
            <person name="Grigoriev I."/>
        </authorList>
    </citation>
    <scope>NUCLEOTIDE SEQUENCE</scope>
    <source>
        <strain evidence="2">CBS 122681</strain>
    </source>
</reference>